<feature type="transmembrane region" description="Helical" evidence="1">
    <location>
        <begin position="7"/>
        <end position="29"/>
    </location>
</feature>
<evidence type="ECO:0000259" key="2">
    <source>
        <dbReference type="PROSITE" id="PS50053"/>
    </source>
</evidence>
<dbReference type="CDD" id="cd17039">
    <property type="entry name" value="Ubl_ubiquitin_like"/>
    <property type="match status" value="3"/>
</dbReference>
<dbReference type="Proteomes" id="UP001620645">
    <property type="component" value="Unassembled WGS sequence"/>
</dbReference>
<feature type="domain" description="Ubiquitin-like" evidence="2">
    <location>
        <begin position="212"/>
        <end position="294"/>
    </location>
</feature>
<dbReference type="InterPro" id="IPR029071">
    <property type="entry name" value="Ubiquitin-like_domsf"/>
</dbReference>
<dbReference type="SMART" id="SM00213">
    <property type="entry name" value="UBQ"/>
    <property type="match status" value="6"/>
</dbReference>
<keyword evidence="1" id="KW-0812">Transmembrane</keyword>
<organism evidence="3 4">
    <name type="scientific">Heterodera schachtii</name>
    <name type="common">Sugarbeet cyst nematode worm</name>
    <name type="synonym">Tylenchus schachtii</name>
    <dbReference type="NCBI Taxonomy" id="97005"/>
    <lineage>
        <taxon>Eukaryota</taxon>
        <taxon>Metazoa</taxon>
        <taxon>Ecdysozoa</taxon>
        <taxon>Nematoda</taxon>
        <taxon>Chromadorea</taxon>
        <taxon>Rhabditida</taxon>
        <taxon>Tylenchina</taxon>
        <taxon>Tylenchomorpha</taxon>
        <taxon>Tylenchoidea</taxon>
        <taxon>Heteroderidae</taxon>
        <taxon>Heteroderinae</taxon>
        <taxon>Heterodera</taxon>
    </lineage>
</organism>
<dbReference type="PANTHER" id="PTHR10666">
    <property type="entry name" value="UBIQUITIN"/>
    <property type="match status" value="1"/>
</dbReference>
<accession>A0ABD2I8C2</accession>
<dbReference type="PROSITE" id="PS50053">
    <property type="entry name" value="UBIQUITIN_2"/>
    <property type="match status" value="6"/>
</dbReference>
<dbReference type="InterPro" id="IPR000626">
    <property type="entry name" value="Ubiquitin-like_dom"/>
</dbReference>
<feature type="domain" description="Ubiquitin-like" evidence="2">
    <location>
        <begin position="117"/>
        <end position="207"/>
    </location>
</feature>
<protein>
    <recommendedName>
        <fullName evidence="2">Ubiquitin-like domain-containing protein</fullName>
    </recommendedName>
</protein>
<gene>
    <name evidence="3" type="ORF">niasHS_018133</name>
</gene>
<evidence type="ECO:0000256" key="1">
    <source>
        <dbReference type="SAM" id="Phobius"/>
    </source>
</evidence>
<sequence length="555" mass="63250">MKKQFGLSLFPPVGISAGLMTMLLLLMLMPSSTDGFEITVTADEKILNESNQITLVVKGSTTVKMLKEQIKKETGIPPRKHSLGLKNPDDATVTVLQGSETMTHYGIGNGTIVLLFINFEIKVTADEHIFNEQLPIKTNIITVEVNGMEKVEDFKQKIIGKMEKESKTKIGNDFKRLTLKYGENDDFLNDEKTINYYPIEKDGTVRLSIGEFQIVVREEIENEVKNYTIWVNNEETVAMLKKKIKNLNQIEPEEQTLTWTYNDQTLDDKNKLKYYSIESALKYYGIEEDATILLSRNFEITVKADEKITNESYQITVVVQGSTTVKELKEQIKKETGIPPRKHSLGLKNPDDGTVTVLQYSRTMTHYGIEKGTTILLFINFEIIVKVDPKRTFFNRTITLEVNGMDKVEHLKEKIMDKLYEKGITLIGTVPEILTLQHGANDDVLKDGKTIGYYHIKKDDNILHLSIGEFRVFVKNEIDNEMKSYTFWVKREETVATLKKKIKNESGIEPDDQVLKCAASTNGPALQNKKRLKDYGIERGTILILSLEFVEIINP</sequence>
<name>A0ABD2I8C2_HETSC</name>
<feature type="domain" description="Ubiquitin-like" evidence="2">
    <location>
        <begin position="470"/>
        <end position="548"/>
    </location>
</feature>
<feature type="domain" description="Ubiquitin-like" evidence="2">
    <location>
        <begin position="298"/>
        <end position="380"/>
    </location>
</feature>
<proteinExistence type="predicted"/>
<feature type="domain" description="Ubiquitin-like" evidence="2">
    <location>
        <begin position="36"/>
        <end position="118"/>
    </location>
</feature>
<keyword evidence="1" id="KW-0472">Membrane</keyword>
<evidence type="ECO:0000313" key="3">
    <source>
        <dbReference type="EMBL" id="KAL3069408.1"/>
    </source>
</evidence>
<keyword evidence="1" id="KW-1133">Transmembrane helix</keyword>
<dbReference type="SUPFAM" id="SSF54236">
    <property type="entry name" value="Ubiquitin-like"/>
    <property type="match status" value="6"/>
</dbReference>
<evidence type="ECO:0000313" key="4">
    <source>
        <dbReference type="Proteomes" id="UP001620645"/>
    </source>
</evidence>
<dbReference type="Pfam" id="PF00240">
    <property type="entry name" value="ubiquitin"/>
    <property type="match status" value="4"/>
</dbReference>
<dbReference type="AlphaFoldDB" id="A0ABD2I8C2"/>
<dbReference type="InterPro" id="IPR050158">
    <property type="entry name" value="Ubiquitin_ubiquitin-like"/>
</dbReference>
<dbReference type="EMBL" id="JBICCN010000429">
    <property type="protein sequence ID" value="KAL3069408.1"/>
    <property type="molecule type" value="Genomic_DNA"/>
</dbReference>
<dbReference type="Gene3D" id="3.10.20.90">
    <property type="entry name" value="Phosphatidylinositol 3-kinase Catalytic Subunit, Chain A, domain 1"/>
    <property type="match status" value="6"/>
</dbReference>
<feature type="domain" description="Ubiquitin-like" evidence="2">
    <location>
        <begin position="381"/>
        <end position="462"/>
    </location>
</feature>
<reference evidence="3 4" key="1">
    <citation type="submission" date="2024-10" db="EMBL/GenBank/DDBJ databases">
        <authorList>
            <person name="Kim D."/>
        </authorList>
    </citation>
    <scope>NUCLEOTIDE SEQUENCE [LARGE SCALE GENOMIC DNA]</scope>
    <source>
        <strain evidence="3">Taebaek</strain>
    </source>
</reference>
<comment type="caution">
    <text evidence="3">The sequence shown here is derived from an EMBL/GenBank/DDBJ whole genome shotgun (WGS) entry which is preliminary data.</text>
</comment>
<keyword evidence="4" id="KW-1185">Reference proteome</keyword>